<dbReference type="Pfam" id="PF14237">
    <property type="entry name" value="GYF_2"/>
    <property type="match status" value="1"/>
</dbReference>
<protein>
    <recommendedName>
        <fullName evidence="3">GYF domain-containing protein</fullName>
    </recommendedName>
</protein>
<keyword evidence="2" id="KW-0812">Transmembrane</keyword>
<keyword evidence="5" id="KW-1185">Reference proteome</keyword>
<dbReference type="Proteomes" id="UP000316213">
    <property type="component" value="Unassembled WGS sequence"/>
</dbReference>
<organism evidence="4 5">
    <name type="scientific">Neorhodopirellula pilleata</name>
    <dbReference type="NCBI Taxonomy" id="2714738"/>
    <lineage>
        <taxon>Bacteria</taxon>
        <taxon>Pseudomonadati</taxon>
        <taxon>Planctomycetota</taxon>
        <taxon>Planctomycetia</taxon>
        <taxon>Pirellulales</taxon>
        <taxon>Pirellulaceae</taxon>
        <taxon>Neorhodopirellula</taxon>
    </lineage>
</organism>
<feature type="transmembrane region" description="Helical" evidence="2">
    <location>
        <begin position="284"/>
        <end position="308"/>
    </location>
</feature>
<dbReference type="RefSeq" id="WP_146581229.1">
    <property type="nucleotide sequence ID" value="NZ_SJPM01000015.1"/>
</dbReference>
<reference evidence="4 5" key="1">
    <citation type="submission" date="2019-02" db="EMBL/GenBank/DDBJ databases">
        <title>Deep-cultivation of Planctomycetes and their phenomic and genomic characterization uncovers novel biology.</title>
        <authorList>
            <person name="Wiegand S."/>
            <person name="Jogler M."/>
            <person name="Boedeker C."/>
            <person name="Pinto D."/>
            <person name="Vollmers J."/>
            <person name="Rivas-Marin E."/>
            <person name="Kohn T."/>
            <person name="Peeters S.H."/>
            <person name="Heuer A."/>
            <person name="Rast P."/>
            <person name="Oberbeckmann S."/>
            <person name="Bunk B."/>
            <person name="Jeske O."/>
            <person name="Meyerdierks A."/>
            <person name="Storesund J.E."/>
            <person name="Kallscheuer N."/>
            <person name="Luecker S."/>
            <person name="Lage O.M."/>
            <person name="Pohl T."/>
            <person name="Merkel B.J."/>
            <person name="Hornburger P."/>
            <person name="Mueller R.-W."/>
            <person name="Bruemmer F."/>
            <person name="Labrenz M."/>
            <person name="Spormann A.M."/>
            <person name="Op Den Camp H."/>
            <person name="Overmann J."/>
            <person name="Amann R."/>
            <person name="Jetten M.S.M."/>
            <person name="Mascher T."/>
            <person name="Medema M.H."/>
            <person name="Devos D.P."/>
            <person name="Kaster A.-K."/>
            <person name="Ovreas L."/>
            <person name="Rohde M."/>
            <person name="Galperin M.Y."/>
            <person name="Jogler C."/>
        </authorList>
    </citation>
    <scope>NUCLEOTIDE SEQUENCE [LARGE SCALE GENOMIC DNA]</scope>
    <source>
        <strain evidence="4 5">Pla100</strain>
    </source>
</reference>
<feature type="region of interest" description="Disordered" evidence="1">
    <location>
        <begin position="220"/>
        <end position="251"/>
    </location>
</feature>
<dbReference type="InterPro" id="IPR025640">
    <property type="entry name" value="GYF_2"/>
</dbReference>
<dbReference type="OrthoDB" id="6658673at2"/>
<feature type="transmembrane region" description="Helical" evidence="2">
    <location>
        <begin position="255"/>
        <end position="278"/>
    </location>
</feature>
<dbReference type="EMBL" id="SJPM01000015">
    <property type="protein sequence ID" value="TWT91350.1"/>
    <property type="molecule type" value="Genomic_DNA"/>
</dbReference>
<name>A0A5C5ZW23_9BACT</name>
<accession>A0A5C5ZW23</accession>
<feature type="transmembrane region" description="Helical" evidence="2">
    <location>
        <begin position="315"/>
        <end position="334"/>
    </location>
</feature>
<evidence type="ECO:0000259" key="3">
    <source>
        <dbReference type="Pfam" id="PF14237"/>
    </source>
</evidence>
<sequence>MNWYLRDPTREEGPFSEPEIRARLLSGAFSSSATVRQGNSAWRPAAEVKELFAKVYQHGYYVRIGDKTVGPFVREKILRLHEQGNLPAKAMLRLASSPDWRSASDTIEILTKQEKLRSELSKLRLSAKPVERSTASVTRPNGNQAAQPDRRSTARQSERDGSSARVNPINQRSPPANRPTAEAATKPAPILRPPPTIDPPARPFTPSVLTPIWTASSFPANPQPSPYNPYQRSTYQNGLTNPSERGKSRRSDSGTWTLFAVVIVATLLYRLGTLFAIGLVPPDLLIWSLWVPVVCWWLLSFGVFIWGVSIAFGESASSGLMYLFVPGFAVYYQFSRWESCRQQSLISAASCLSFFILIPCLGIFVLPLAIVYIVLFCTR</sequence>
<evidence type="ECO:0000313" key="5">
    <source>
        <dbReference type="Proteomes" id="UP000316213"/>
    </source>
</evidence>
<evidence type="ECO:0000256" key="1">
    <source>
        <dbReference type="SAM" id="MobiDB-lite"/>
    </source>
</evidence>
<evidence type="ECO:0000313" key="4">
    <source>
        <dbReference type="EMBL" id="TWT91350.1"/>
    </source>
</evidence>
<keyword evidence="2" id="KW-1133">Transmembrane helix</keyword>
<feature type="compositionally biased region" description="Basic and acidic residues" evidence="1">
    <location>
        <begin position="148"/>
        <end position="162"/>
    </location>
</feature>
<dbReference type="AlphaFoldDB" id="A0A5C5ZW23"/>
<comment type="caution">
    <text evidence="4">The sequence shown here is derived from an EMBL/GenBank/DDBJ whole genome shotgun (WGS) entry which is preliminary data.</text>
</comment>
<feature type="transmembrane region" description="Helical" evidence="2">
    <location>
        <begin position="354"/>
        <end position="377"/>
    </location>
</feature>
<gene>
    <name evidence="4" type="ORF">Pla100_51980</name>
</gene>
<feature type="compositionally biased region" description="Polar residues" evidence="1">
    <location>
        <begin position="228"/>
        <end position="243"/>
    </location>
</feature>
<feature type="domain" description="GYF" evidence="3">
    <location>
        <begin position="3"/>
        <end position="51"/>
    </location>
</feature>
<keyword evidence="2" id="KW-0472">Membrane</keyword>
<feature type="compositionally biased region" description="Polar residues" evidence="1">
    <location>
        <begin position="133"/>
        <end position="146"/>
    </location>
</feature>
<feature type="compositionally biased region" description="Polar residues" evidence="1">
    <location>
        <begin position="164"/>
        <end position="174"/>
    </location>
</feature>
<feature type="compositionally biased region" description="Pro residues" evidence="1">
    <location>
        <begin position="190"/>
        <end position="203"/>
    </location>
</feature>
<feature type="region of interest" description="Disordered" evidence="1">
    <location>
        <begin position="124"/>
        <end position="203"/>
    </location>
</feature>
<proteinExistence type="predicted"/>
<evidence type="ECO:0000256" key="2">
    <source>
        <dbReference type="SAM" id="Phobius"/>
    </source>
</evidence>